<dbReference type="SUPFAM" id="SSF57783">
    <property type="entry name" value="Zinc beta-ribbon"/>
    <property type="match status" value="2"/>
</dbReference>
<dbReference type="PRINTS" id="PR00417">
    <property type="entry name" value="PRTPISMRASEI"/>
</dbReference>
<dbReference type="SMART" id="SM00493">
    <property type="entry name" value="TOPRIM"/>
    <property type="match status" value="1"/>
</dbReference>
<comment type="similarity">
    <text evidence="2 10">Belongs to the type IA topoisomerase family.</text>
</comment>
<keyword evidence="7 10" id="KW-0799">Topoisomerase</keyword>
<comment type="catalytic activity">
    <reaction evidence="1 10">
        <text>ATP-independent breakage of single-stranded DNA, followed by passage and rejoining.</text>
        <dbReference type="EC" id="5.6.2.1"/>
    </reaction>
</comment>
<dbReference type="PROSITE" id="PS50880">
    <property type="entry name" value="TOPRIM"/>
    <property type="match status" value="1"/>
</dbReference>
<evidence type="ECO:0000256" key="8">
    <source>
        <dbReference type="ARBA" id="ARBA00023125"/>
    </source>
</evidence>
<comment type="caution">
    <text evidence="10">Lacks conserved residue(s) required for the propagation of feature annotation.</text>
</comment>
<feature type="region of interest" description="Disordered" evidence="11">
    <location>
        <begin position="465"/>
        <end position="501"/>
    </location>
</feature>
<feature type="site" description="Interaction with DNA" evidence="10">
    <location>
        <position position="68"/>
    </location>
</feature>
<dbReference type="CDD" id="cd03363">
    <property type="entry name" value="TOPRIM_TopoIA_TopoI"/>
    <property type="match status" value="1"/>
</dbReference>
<dbReference type="InterPro" id="IPR006171">
    <property type="entry name" value="TOPRIM_dom"/>
</dbReference>
<dbReference type="Gene3D" id="2.70.20.10">
    <property type="entry name" value="Topoisomerase I, domain 3"/>
    <property type="match status" value="1"/>
</dbReference>
<feature type="domain" description="Toprim" evidence="12">
    <location>
        <begin position="38"/>
        <end position="153"/>
    </location>
</feature>
<keyword evidence="5" id="KW-0862">Zinc</keyword>
<dbReference type="SMART" id="SM00437">
    <property type="entry name" value="TOP1Ac"/>
    <property type="match status" value="1"/>
</dbReference>
<dbReference type="GO" id="GO:0005694">
    <property type="term" value="C:chromosome"/>
    <property type="evidence" value="ECO:0007669"/>
    <property type="project" value="InterPro"/>
</dbReference>
<dbReference type="Pfam" id="PF01396">
    <property type="entry name" value="Zn_ribbon_Top1"/>
    <property type="match status" value="3"/>
</dbReference>
<dbReference type="InterPro" id="IPR013498">
    <property type="entry name" value="Topo_IA_Znf"/>
</dbReference>
<dbReference type="Pfam" id="PF01131">
    <property type="entry name" value="Topoisom_bac"/>
    <property type="match status" value="1"/>
</dbReference>
<evidence type="ECO:0000313" key="15">
    <source>
        <dbReference type="Proteomes" id="UP000782312"/>
    </source>
</evidence>
<dbReference type="InterPro" id="IPR034149">
    <property type="entry name" value="TOPRIM_TopoI"/>
</dbReference>
<dbReference type="PANTHER" id="PTHR42785:SF1">
    <property type="entry name" value="DNA TOPOISOMERASE"/>
    <property type="match status" value="1"/>
</dbReference>
<dbReference type="InterPro" id="IPR005733">
    <property type="entry name" value="TopoI_bac-type"/>
</dbReference>
<feature type="site" description="Interaction with DNA" evidence="10">
    <location>
        <position position="183"/>
    </location>
</feature>
<evidence type="ECO:0000256" key="4">
    <source>
        <dbReference type="ARBA" id="ARBA00022771"/>
    </source>
</evidence>
<dbReference type="AlphaFoldDB" id="A0A932I012"/>
<dbReference type="Proteomes" id="UP000782312">
    <property type="component" value="Unassembled WGS sequence"/>
</dbReference>
<feature type="region of interest" description="Interaction with DNA" evidence="10">
    <location>
        <begin position="204"/>
        <end position="209"/>
    </location>
</feature>
<evidence type="ECO:0000256" key="1">
    <source>
        <dbReference type="ARBA" id="ARBA00000213"/>
    </source>
</evidence>
<dbReference type="InterPro" id="IPR003601">
    <property type="entry name" value="Topo_IA_2"/>
</dbReference>
<feature type="site" description="Interaction with DNA" evidence="10">
    <location>
        <position position="555"/>
    </location>
</feature>
<gene>
    <name evidence="10 14" type="primary">topA</name>
    <name evidence="14" type="ORF">HYZ11_14840</name>
</gene>
<dbReference type="EC" id="5.6.2.1" evidence="10"/>
<dbReference type="InterPro" id="IPR013497">
    <property type="entry name" value="Topo_IA_cen"/>
</dbReference>
<keyword evidence="3" id="KW-0479">Metal-binding</keyword>
<evidence type="ECO:0000256" key="3">
    <source>
        <dbReference type="ARBA" id="ARBA00022723"/>
    </source>
</evidence>
<evidence type="ECO:0000259" key="12">
    <source>
        <dbReference type="PROSITE" id="PS50880"/>
    </source>
</evidence>
<evidence type="ECO:0000256" key="9">
    <source>
        <dbReference type="ARBA" id="ARBA00023235"/>
    </source>
</evidence>
<dbReference type="PROSITE" id="PS52039">
    <property type="entry name" value="TOPO_IA_2"/>
    <property type="match status" value="1"/>
</dbReference>
<dbReference type="InterPro" id="IPR003602">
    <property type="entry name" value="Topo_IA_DNA-bd_dom"/>
</dbReference>
<dbReference type="HAMAP" id="MF_00952">
    <property type="entry name" value="Topoisom_1_prok"/>
    <property type="match status" value="1"/>
</dbReference>
<comment type="subunit">
    <text evidence="10">Monomer.</text>
</comment>
<feature type="region of interest" description="Disordered" evidence="11">
    <location>
        <begin position="1"/>
        <end position="36"/>
    </location>
</feature>
<dbReference type="SMART" id="SM00436">
    <property type="entry name" value="TOP1Bc"/>
    <property type="match status" value="1"/>
</dbReference>
<accession>A0A932I012</accession>
<proteinExistence type="inferred from homology"/>
<dbReference type="PANTHER" id="PTHR42785">
    <property type="entry name" value="DNA TOPOISOMERASE, TYPE IA, CORE"/>
    <property type="match status" value="1"/>
</dbReference>
<keyword evidence="8 10" id="KW-0238">DNA-binding</keyword>
<feature type="active site" description="O-(5'-phospho-DNA)-tyrosine intermediate" evidence="10">
    <location>
        <position position="342"/>
    </location>
</feature>
<dbReference type="Pfam" id="PF01751">
    <property type="entry name" value="Toprim"/>
    <property type="match status" value="1"/>
</dbReference>
<feature type="site" description="Interaction with DNA" evidence="10">
    <location>
        <position position="180"/>
    </location>
</feature>
<dbReference type="SUPFAM" id="SSF56712">
    <property type="entry name" value="Prokaryotic type I DNA topoisomerase"/>
    <property type="match status" value="1"/>
</dbReference>
<name>A0A932I012_UNCTE</name>
<dbReference type="GO" id="GO:0008270">
    <property type="term" value="F:zinc ion binding"/>
    <property type="evidence" value="ECO:0007669"/>
    <property type="project" value="UniProtKB-KW"/>
</dbReference>
<evidence type="ECO:0000256" key="10">
    <source>
        <dbReference type="HAMAP-Rule" id="MF_00952"/>
    </source>
</evidence>
<evidence type="ECO:0000256" key="5">
    <source>
        <dbReference type="ARBA" id="ARBA00022833"/>
    </source>
</evidence>
<feature type="domain" description="Topo IA-type catalytic" evidence="13">
    <location>
        <begin position="169"/>
        <end position="625"/>
    </location>
</feature>
<evidence type="ECO:0000313" key="14">
    <source>
        <dbReference type="EMBL" id="MBI3128880.1"/>
    </source>
</evidence>
<keyword evidence="9 10" id="KW-0413">Isomerase</keyword>
<feature type="site" description="Interaction with DNA" evidence="10">
    <location>
        <position position="179"/>
    </location>
</feature>
<keyword evidence="4" id="KW-0863">Zinc-finger</keyword>
<keyword evidence="6" id="KW-0460">Magnesium</keyword>
<evidence type="ECO:0000259" key="13">
    <source>
        <dbReference type="PROSITE" id="PS52039"/>
    </source>
</evidence>
<dbReference type="EMBL" id="JACPUR010000035">
    <property type="protein sequence ID" value="MBI3128880.1"/>
    <property type="molecule type" value="Genomic_DNA"/>
</dbReference>
<evidence type="ECO:0000256" key="11">
    <source>
        <dbReference type="SAM" id="MobiDB-lite"/>
    </source>
</evidence>
<dbReference type="GO" id="GO:0003677">
    <property type="term" value="F:DNA binding"/>
    <property type="evidence" value="ECO:0007669"/>
    <property type="project" value="UniProtKB-KW"/>
</dbReference>
<dbReference type="Gene3D" id="1.10.460.10">
    <property type="entry name" value="Topoisomerase I, domain 2"/>
    <property type="match status" value="1"/>
</dbReference>
<feature type="compositionally biased region" description="Basic residues" evidence="11">
    <location>
        <begin position="7"/>
        <end position="26"/>
    </location>
</feature>
<dbReference type="InterPro" id="IPR023405">
    <property type="entry name" value="Topo_IA_core_domain"/>
</dbReference>
<evidence type="ECO:0000256" key="6">
    <source>
        <dbReference type="ARBA" id="ARBA00022842"/>
    </source>
</evidence>
<dbReference type="GO" id="GO:0006265">
    <property type="term" value="P:DNA topological change"/>
    <property type="evidence" value="ECO:0007669"/>
    <property type="project" value="UniProtKB-UniRule"/>
</dbReference>
<dbReference type="Gene3D" id="1.10.290.10">
    <property type="entry name" value="Topoisomerase I, domain 4"/>
    <property type="match status" value="1"/>
</dbReference>
<dbReference type="InterPro" id="IPR028612">
    <property type="entry name" value="Topoisom_1_IA"/>
</dbReference>
<dbReference type="Gene3D" id="3.40.50.140">
    <property type="match status" value="1"/>
</dbReference>
<dbReference type="CDD" id="cd00186">
    <property type="entry name" value="TOP1Ac"/>
    <property type="match status" value="1"/>
</dbReference>
<feature type="region of interest" description="Disordered" evidence="11">
    <location>
        <begin position="821"/>
        <end position="848"/>
    </location>
</feature>
<evidence type="ECO:0000256" key="2">
    <source>
        <dbReference type="ARBA" id="ARBA00009446"/>
    </source>
</evidence>
<feature type="site" description="Interaction with DNA" evidence="10">
    <location>
        <position position="344"/>
    </location>
</feature>
<feature type="site" description="Interaction with DNA" evidence="10">
    <location>
        <position position="196"/>
    </location>
</feature>
<dbReference type="InterPro" id="IPR013826">
    <property type="entry name" value="Topo_IA_cen_sub3"/>
</dbReference>
<organism evidence="14 15">
    <name type="scientific">Tectimicrobiota bacterium</name>
    <dbReference type="NCBI Taxonomy" id="2528274"/>
    <lineage>
        <taxon>Bacteria</taxon>
        <taxon>Pseudomonadati</taxon>
        <taxon>Nitrospinota/Tectimicrobiota group</taxon>
        <taxon>Candidatus Tectimicrobiota</taxon>
    </lineage>
</organism>
<comment type="caution">
    <text evidence="14">The sequence shown here is derived from an EMBL/GenBank/DDBJ whole genome shotgun (WGS) entry which is preliminary data.</text>
</comment>
<comment type="function">
    <text evidence="10">Releases the supercoiling and torsional tension of DNA, which is introduced during the DNA replication and transcription, by transiently cleaving and rejoining one strand of the DNA duplex. Introduces a single-strand break via transesterification at a target site in duplex DNA. The scissile phosphodiester is attacked by the catalytic tyrosine of the enzyme, resulting in the formation of a DNA-(5'-phosphotyrosyl)-enzyme intermediate and the expulsion of a 3'-OH DNA strand. The free DNA strand then undergoes passage around the unbroken strand, thus removing DNA supercoils. Finally, in the religation step, the DNA 3'-OH attacks the covalent intermediate to expel the active-site tyrosine and restore the DNA phosphodiester backbone.</text>
</comment>
<dbReference type="Gene3D" id="3.30.65.10">
    <property type="entry name" value="Bacterial Topoisomerase I, domain 1"/>
    <property type="match status" value="3"/>
</dbReference>
<reference evidence="14" key="1">
    <citation type="submission" date="2020-07" db="EMBL/GenBank/DDBJ databases">
        <title>Huge and variable diversity of episymbiotic CPR bacteria and DPANN archaea in groundwater ecosystems.</title>
        <authorList>
            <person name="He C.Y."/>
            <person name="Keren R."/>
            <person name="Whittaker M."/>
            <person name="Farag I.F."/>
            <person name="Doudna J."/>
            <person name="Cate J.H.D."/>
            <person name="Banfield J.F."/>
        </authorList>
    </citation>
    <scope>NUCLEOTIDE SEQUENCE</scope>
    <source>
        <strain evidence="14">NC_groundwater_763_Ag_S-0.2um_68_21</strain>
    </source>
</reference>
<feature type="region of interest" description="Disordered" evidence="11">
    <location>
        <begin position="285"/>
        <end position="304"/>
    </location>
</feature>
<sequence>MIEKNSKARPRAKKAKKAQPKSRRARTAGSTGGGSSATKLLIVESPAKVKTIQKMLGPEFAIMASKGHVRDLKKTGERKMGIDVRNDFSADYGEIPAKKKAIDELRRAAKAAGEIYLAPDPDREGEAIAWHVKEIIGNGRKEDSIYRVSFNEITPRAVREALERPGRIDQKKVDAQETRRKLDRIVGFKLSGEILWNKVAFGLSAGRVQSVALRLICEREDEIEAFQPKEYWTITAFLQKEGTPPPFEAKIHRVGDREPEIGTEAEARSLAERIARADLRVSKVERRERRRRPPAPFITSTLQQESSNKLRYGAKRTMSIAQSLYEGVDLGRELGTVGLITYMRTDSVRLAPEAVNAAREYIQKNFSAGHLPEKPPVYKTGEMAQDAHEAIRPTDPSLHPDRVASRLKPEQLALYTLIWRRFLAGQMAPAVYDQTSVDITAEDLLLRATGSVLKFPGFLDVYQERTEEAEGPPDSEEENGRAGAGGRDRLLPSLDEGDPVRLRGTEAASNGVLPEQHFTQPPPRYTEAALVKELEEDGVGRPSTYATILDTLEKRKYVTVERRKRQFTPTSLGREVNKLLVRGFPDVMDVKFTAKMESDLDDIEKGSTPWLPILRTFYDRFDRTVQTAKKALPNLKTHTEPVDRACPECGEPLVKKFSKNGWFISCSAYPDCKFSESLPEEGSPEEDEDLVQGEEKAPPCEECGASMQARRGPFGPYLVCSEYPKEHKTRKILPGGKAAAAPIPTGVPCGREGCGGELVMRRSRKSGKPFYGCNKFPECKYVVWDRPVARPCPACGHPISTIKVTKKSGVRLVCPIKSCGHSEPAPPGLLASLGDDHTESEKEQEVSA</sequence>
<dbReference type="InterPro" id="IPR000380">
    <property type="entry name" value="Topo_IA"/>
</dbReference>
<protein>
    <recommendedName>
        <fullName evidence="10">DNA topoisomerase 1</fullName>
        <ecNumber evidence="10">5.6.2.1</ecNumber>
    </recommendedName>
    <alternativeName>
        <fullName evidence="10">DNA topoisomerase I</fullName>
    </alternativeName>
</protein>
<dbReference type="NCBIfam" id="TIGR01051">
    <property type="entry name" value="topA_bact"/>
    <property type="match status" value="1"/>
</dbReference>
<dbReference type="InterPro" id="IPR013824">
    <property type="entry name" value="Topo_IA_cen_sub1"/>
</dbReference>
<dbReference type="InterPro" id="IPR013825">
    <property type="entry name" value="Topo_IA_cen_sub2"/>
</dbReference>
<dbReference type="GO" id="GO:0003917">
    <property type="term" value="F:DNA topoisomerase type I (single strand cut, ATP-independent) activity"/>
    <property type="evidence" value="ECO:0007669"/>
    <property type="project" value="UniProtKB-UniRule"/>
</dbReference>
<evidence type="ECO:0000256" key="7">
    <source>
        <dbReference type="ARBA" id="ARBA00023029"/>
    </source>
</evidence>
<feature type="compositionally biased region" description="Basic and acidic residues" evidence="11">
    <location>
        <begin position="834"/>
        <end position="848"/>
    </location>
</feature>